<keyword evidence="2" id="KW-1185">Reference proteome</keyword>
<sequence>MLCALKKLAVTVDIRENTGRQNVDARHLFPTTLVPFTVASGSVLLV</sequence>
<organism evidence="1 2">
    <name type="scientific">Kluyvera cryocrescens</name>
    <name type="common">Kluyvera citrophila</name>
    <dbReference type="NCBI Taxonomy" id="580"/>
    <lineage>
        <taxon>Bacteria</taxon>
        <taxon>Pseudomonadati</taxon>
        <taxon>Pseudomonadota</taxon>
        <taxon>Gammaproteobacteria</taxon>
        <taxon>Enterobacterales</taxon>
        <taxon>Enterobacteriaceae</taxon>
        <taxon>Kluyvera</taxon>
    </lineage>
</organism>
<evidence type="ECO:0000313" key="1">
    <source>
        <dbReference type="EMBL" id="VFS66795.1"/>
    </source>
</evidence>
<evidence type="ECO:0000313" key="2">
    <source>
        <dbReference type="Proteomes" id="UP000401081"/>
    </source>
</evidence>
<dbReference type="AlphaFoldDB" id="A0A485B0F4"/>
<name>A0A485B0F4_KLUCR</name>
<accession>A0A485B0F4</accession>
<proteinExistence type="predicted"/>
<reference evidence="1 2" key="1">
    <citation type="submission" date="2019-03" db="EMBL/GenBank/DDBJ databases">
        <authorList>
            <consortium name="Pathogen Informatics"/>
        </authorList>
    </citation>
    <scope>NUCLEOTIDE SEQUENCE [LARGE SCALE GENOMIC DNA]</scope>
    <source>
        <strain evidence="1 2">NCTC12993</strain>
    </source>
</reference>
<dbReference type="EMBL" id="CAADJD010000019">
    <property type="protein sequence ID" value="VFS66795.1"/>
    <property type="molecule type" value="Genomic_DNA"/>
</dbReference>
<gene>
    <name evidence="1" type="ORF">NCTC12993_03616</name>
</gene>
<dbReference type="Proteomes" id="UP000401081">
    <property type="component" value="Unassembled WGS sequence"/>
</dbReference>
<protein>
    <submittedName>
        <fullName evidence="1">Uncharacterized protein</fullName>
    </submittedName>
</protein>